<dbReference type="PROSITE" id="PS51318">
    <property type="entry name" value="TAT"/>
    <property type="match status" value="1"/>
</dbReference>
<evidence type="ECO:0000313" key="2">
    <source>
        <dbReference type="EMBL" id="ASJ95784.1"/>
    </source>
</evidence>
<feature type="signal peptide" evidence="1">
    <location>
        <begin position="1"/>
        <end position="30"/>
    </location>
</feature>
<dbReference type="EMBL" id="CP022272">
    <property type="protein sequence ID" value="ASJ95784.1"/>
    <property type="molecule type" value="Genomic_DNA"/>
</dbReference>
<dbReference type="KEGG" id="smav:CFF01_03805"/>
<dbReference type="InterPro" id="IPR008257">
    <property type="entry name" value="Pept_M19"/>
</dbReference>
<dbReference type="AlphaFoldDB" id="A0AAC9XMN9"/>
<proteinExistence type="predicted"/>
<dbReference type="Proteomes" id="UP000198233">
    <property type="component" value="Chromosome"/>
</dbReference>
<dbReference type="Pfam" id="PF01244">
    <property type="entry name" value="Peptidase_M19"/>
    <property type="match status" value="1"/>
</dbReference>
<dbReference type="Gene3D" id="3.20.20.140">
    <property type="entry name" value="Metal-dependent hydrolases"/>
    <property type="match status" value="1"/>
</dbReference>
<evidence type="ECO:0000313" key="3">
    <source>
        <dbReference type="Proteomes" id="UP000198233"/>
    </source>
</evidence>
<evidence type="ECO:0000256" key="1">
    <source>
        <dbReference type="SAM" id="SignalP"/>
    </source>
</evidence>
<dbReference type="RefSeq" id="WP_088903918.1">
    <property type="nucleotide sequence ID" value="NZ_CP022272.1"/>
</dbReference>
<dbReference type="InterPro" id="IPR006311">
    <property type="entry name" value="TAT_signal"/>
</dbReference>
<feature type="chain" id="PRO_5041923863" evidence="1">
    <location>
        <begin position="31"/>
        <end position="385"/>
    </location>
</feature>
<sequence length="385" mass="42402">MPVQMQRRHLLKGLAAAGLLTQLAPLPAWAKATQKALYIDGLSFLPDDLADLSASKLDAYLCDISAIEAIEQADGTTNYKRTYKACVKSISEALERVNANPDKLLLGRSAKDIELAHESGRTAVFFQIQGADCVEQSINQDLNQVDEFYERGLRVLQLTHHYGNLFSGGALDNDGKQGLNLPLTQAGHQLIDKLNSKRMLLDVSHSSPQSALDSARASRAPIVQSHGAVRAIVNHARCSPDEVIKAIADTGGLFGVFMMTFWLTTEHTPTTDHYLAQLKHVANVGGIDAVAIANDYPLRGHENLLALGNDNAEGVKQYIEWWYSLRARGVLGFDHEPQHVVIPELNHIERMERIDSALSRAGFRRCDRVKIMGGNWQRVLAEVLG</sequence>
<organism evidence="2 3">
    <name type="scientific">Shewanella marisflavi</name>
    <dbReference type="NCBI Taxonomy" id="260364"/>
    <lineage>
        <taxon>Bacteria</taxon>
        <taxon>Pseudomonadati</taxon>
        <taxon>Pseudomonadota</taxon>
        <taxon>Gammaproteobacteria</taxon>
        <taxon>Alteromonadales</taxon>
        <taxon>Shewanellaceae</taxon>
        <taxon>Shewanella</taxon>
    </lineage>
</organism>
<reference evidence="2 3" key="1">
    <citation type="submission" date="2017-06" db="EMBL/GenBank/DDBJ databases">
        <title>Complete genome sequence of Shewanella marisflavi EP1 associated with anaerobic 2,4-dinitrotoluene reduction and salt tolerance.</title>
        <authorList>
            <person name="Huang J."/>
        </authorList>
    </citation>
    <scope>NUCLEOTIDE SEQUENCE [LARGE SCALE GENOMIC DNA]</scope>
    <source>
        <strain evidence="2 3">EP1</strain>
    </source>
</reference>
<dbReference type="InterPro" id="IPR032466">
    <property type="entry name" value="Metal_Hydrolase"/>
</dbReference>
<dbReference type="PANTHER" id="PTHR10443:SF12">
    <property type="entry name" value="DIPEPTIDASE"/>
    <property type="match status" value="1"/>
</dbReference>
<dbReference type="PROSITE" id="PS51365">
    <property type="entry name" value="RENAL_DIPEPTIDASE_2"/>
    <property type="match status" value="1"/>
</dbReference>
<dbReference type="GO" id="GO:0006508">
    <property type="term" value="P:proteolysis"/>
    <property type="evidence" value="ECO:0007669"/>
    <property type="project" value="InterPro"/>
</dbReference>
<accession>A0AAC9XMN9</accession>
<name>A0AAC9XMN9_9GAMM</name>
<dbReference type="SUPFAM" id="SSF51556">
    <property type="entry name" value="Metallo-dependent hydrolases"/>
    <property type="match status" value="1"/>
</dbReference>
<protein>
    <submittedName>
        <fullName evidence="2">Peptidase M19</fullName>
    </submittedName>
</protein>
<dbReference type="PANTHER" id="PTHR10443">
    <property type="entry name" value="MICROSOMAL DIPEPTIDASE"/>
    <property type="match status" value="1"/>
</dbReference>
<keyword evidence="1" id="KW-0732">Signal</keyword>
<gene>
    <name evidence="2" type="ORF">CFF01_03805</name>
</gene>
<dbReference type="GO" id="GO:0070573">
    <property type="term" value="F:metallodipeptidase activity"/>
    <property type="evidence" value="ECO:0007669"/>
    <property type="project" value="InterPro"/>
</dbReference>